<keyword evidence="1" id="KW-0433">Leucine-rich repeat</keyword>
<dbReference type="InterPro" id="IPR032675">
    <property type="entry name" value="LRR_dom_sf"/>
</dbReference>
<keyword evidence="4" id="KW-0472">Membrane</keyword>
<evidence type="ECO:0000313" key="6">
    <source>
        <dbReference type="EMBL" id="CEO99534.1"/>
    </source>
</evidence>
<dbReference type="AlphaFoldDB" id="A0A0G4IWJ8"/>
<evidence type="ECO:0000256" key="3">
    <source>
        <dbReference type="SAM" id="MobiDB-lite"/>
    </source>
</evidence>
<organism evidence="6 8">
    <name type="scientific">Plasmodiophora brassicae</name>
    <name type="common">Clubroot disease agent</name>
    <dbReference type="NCBI Taxonomy" id="37360"/>
    <lineage>
        <taxon>Eukaryota</taxon>
        <taxon>Sar</taxon>
        <taxon>Rhizaria</taxon>
        <taxon>Endomyxa</taxon>
        <taxon>Phytomyxea</taxon>
        <taxon>Plasmodiophorida</taxon>
        <taxon>Plasmodiophoridae</taxon>
        <taxon>Plasmodiophora</taxon>
    </lineage>
</organism>
<reference evidence="7 9" key="2">
    <citation type="submission" date="2018-03" db="EMBL/GenBank/DDBJ databases">
        <authorList>
            <person name="Fogelqvist J."/>
        </authorList>
    </citation>
    <scope>NUCLEOTIDE SEQUENCE [LARGE SCALE GENOMIC DNA]</scope>
</reference>
<feature type="transmembrane region" description="Helical" evidence="4">
    <location>
        <begin position="385"/>
        <end position="415"/>
    </location>
</feature>
<dbReference type="EMBL" id="CDSF01000091">
    <property type="protein sequence ID" value="CEO99534.1"/>
    <property type="molecule type" value="Genomic_DNA"/>
</dbReference>
<keyword evidence="4" id="KW-0812">Transmembrane</keyword>
<gene>
    <name evidence="6" type="ORF">PBRA_007267</name>
    <name evidence="7" type="ORF">PLBR_LOCUS3183</name>
</gene>
<proteinExistence type="predicted"/>
<feature type="chain" id="PRO_5035990771" evidence="5">
    <location>
        <begin position="28"/>
        <end position="556"/>
    </location>
</feature>
<keyword evidence="4" id="KW-1133">Transmembrane helix</keyword>
<keyword evidence="8" id="KW-1185">Reference proteome</keyword>
<dbReference type="PANTHER" id="PTHR45712">
    <property type="entry name" value="AGAP008170-PA"/>
    <property type="match status" value="1"/>
</dbReference>
<dbReference type="InterPro" id="IPR050333">
    <property type="entry name" value="SLRP"/>
</dbReference>
<reference evidence="6 8" key="1">
    <citation type="submission" date="2015-02" db="EMBL/GenBank/DDBJ databases">
        <authorList>
            <person name="Chooi Y.-H."/>
        </authorList>
    </citation>
    <scope>NUCLEOTIDE SEQUENCE [LARGE SCALE GENOMIC DNA]</scope>
    <source>
        <strain evidence="6">E3</strain>
    </source>
</reference>
<dbReference type="Gene3D" id="3.80.10.10">
    <property type="entry name" value="Ribonuclease Inhibitor"/>
    <property type="match status" value="1"/>
</dbReference>
<dbReference type="SMART" id="SM00369">
    <property type="entry name" value="LRR_TYP"/>
    <property type="match status" value="4"/>
</dbReference>
<dbReference type="Proteomes" id="UP000039324">
    <property type="component" value="Unassembled WGS sequence"/>
</dbReference>
<name>A0A0G4IWJ8_PLABS</name>
<feature type="region of interest" description="Disordered" evidence="3">
    <location>
        <begin position="422"/>
        <end position="542"/>
    </location>
</feature>
<feature type="compositionally biased region" description="Low complexity" evidence="3">
    <location>
        <begin position="442"/>
        <end position="460"/>
    </location>
</feature>
<accession>A0A0G4IWJ8</accession>
<evidence type="ECO:0000313" key="7">
    <source>
        <dbReference type="EMBL" id="SPQ95968.1"/>
    </source>
</evidence>
<protein>
    <submittedName>
        <fullName evidence="6">Uncharacterized protein</fullName>
    </submittedName>
</protein>
<dbReference type="Pfam" id="PF13855">
    <property type="entry name" value="LRR_8"/>
    <property type="match status" value="1"/>
</dbReference>
<keyword evidence="7" id="KW-0496">Mitochondrion</keyword>
<evidence type="ECO:0000256" key="2">
    <source>
        <dbReference type="ARBA" id="ARBA00022737"/>
    </source>
</evidence>
<evidence type="ECO:0000256" key="4">
    <source>
        <dbReference type="SAM" id="Phobius"/>
    </source>
</evidence>
<evidence type="ECO:0000313" key="9">
    <source>
        <dbReference type="Proteomes" id="UP000290189"/>
    </source>
</evidence>
<dbReference type="InterPro" id="IPR003591">
    <property type="entry name" value="Leu-rich_rpt_typical-subtyp"/>
</dbReference>
<evidence type="ECO:0000256" key="1">
    <source>
        <dbReference type="ARBA" id="ARBA00022614"/>
    </source>
</evidence>
<geneLocation type="mitochondrion" evidence="7"/>
<evidence type="ECO:0000313" key="8">
    <source>
        <dbReference type="Proteomes" id="UP000039324"/>
    </source>
</evidence>
<feature type="compositionally biased region" description="Low complexity" evidence="3">
    <location>
        <begin position="503"/>
        <end position="530"/>
    </location>
</feature>
<sequence length="556" mass="58888">MRQRYRRRSPCLLLATFASVCVTATLSLPPLCTFLGNALSTGVVLGTVQTILSPPANLSALLPSICRLCPYINATGVVVQLDAITYFNVARLQLTANALTNQPFACLTALRGIDLSGNGMATGPPPDLFRALPALTTILLTDNQIGTLDPSTFTALSSLTTLYLNRNALATLPSGLFQANTALKTLILDENPLLSWLPPALFNPAHPLSFISFALTPSLTCFPAVPSSTQLWSGGAPVPRCSPLANFHDMYSGNASVPAVSVTITMNNVYMAPVSEFVADLVIATRIDSARVVNVAASTVSGTTEVTFQVLPRTRQGQVLSDDVGRIITSTLLNENSAVLTGDAQLTGILDQLSTVRTVPNVNVTFCPDRSAFLSVCPAPTSPPLITLAFVLNVSMVLGAFLGGMVPGACCIGLLSRRWRRRRPPTDAQWSRPVPYGTQTGPSSAASSVNNNNNNNNVPSMKALRAGMSSPPPMAHVTSSFRQPDQVHRESAPVVRMERKRAAAAVAATGRSKSSSAQAARSASAVGSSRAAKKWDAERLANPWIAKDMDASDFEI</sequence>
<dbReference type="EMBL" id="OVEO01000005">
    <property type="protein sequence ID" value="SPQ95968.1"/>
    <property type="molecule type" value="Genomic_DNA"/>
</dbReference>
<keyword evidence="5" id="KW-0732">Signal</keyword>
<keyword evidence="2" id="KW-0677">Repeat</keyword>
<dbReference type="STRING" id="37360.A0A0G4IWJ8"/>
<feature type="compositionally biased region" description="Basic and acidic residues" evidence="3">
    <location>
        <begin position="485"/>
        <end position="501"/>
    </location>
</feature>
<evidence type="ECO:0000256" key="5">
    <source>
        <dbReference type="SAM" id="SignalP"/>
    </source>
</evidence>
<dbReference type="PANTHER" id="PTHR45712:SF22">
    <property type="entry name" value="INSULIN-LIKE GROWTH FACTOR-BINDING PROTEIN COMPLEX ACID LABILE SUBUNIT"/>
    <property type="match status" value="1"/>
</dbReference>
<dbReference type="Proteomes" id="UP000290189">
    <property type="component" value="Unassembled WGS sequence"/>
</dbReference>
<dbReference type="InterPro" id="IPR001611">
    <property type="entry name" value="Leu-rich_rpt"/>
</dbReference>
<dbReference type="SUPFAM" id="SSF52058">
    <property type="entry name" value="L domain-like"/>
    <property type="match status" value="1"/>
</dbReference>
<feature type="signal peptide" evidence="5">
    <location>
        <begin position="1"/>
        <end position="27"/>
    </location>
</feature>